<keyword evidence="8 9" id="KW-0456">Lyase</keyword>
<evidence type="ECO:0000256" key="4">
    <source>
        <dbReference type="ARBA" id="ARBA00013204"/>
    </source>
</evidence>
<comment type="caution">
    <text evidence="10">The sequence shown here is derived from an EMBL/GenBank/DDBJ whole genome shotgun (WGS) entry which is preliminary data.</text>
</comment>
<dbReference type="UniPathway" id="UPA00626">
    <property type="reaction ID" value="UER00678"/>
</dbReference>
<dbReference type="EMBL" id="JAAXPN010000011">
    <property type="protein sequence ID" value="NKZ24907.1"/>
    <property type="molecule type" value="Genomic_DNA"/>
</dbReference>
<dbReference type="SUPFAM" id="SSF117856">
    <property type="entry name" value="AF0104/ALDC/Ptd012-like"/>
    <property type="match status" value="1"/>
</dbReference>
<evidence type="ECO:0000256" key="1">
    <source>
        <dbReference type="ARBA" id="ARBA00001784"/>
    </source>
</evidence>
<keyword evidence="7 9" id="KW-0005">Acetoin biosynthesis</keyword>
<dbReference type="Pfam" id="PF03306">
    <property type="entry name" value="AAL_decarboxy"/>
    <property type="match status" value="1"/>
</dbReference>
<dbReference type="Proteomes" id="UP000549765">
    <property type="component" value="Unassembled WGS sequence"/>
</dbReference>
<evidence type="ECO:0000256" key="7">
    <source>
        <dbReference type="ARBA" id="ARBA00023061"/>
    </source>
</evidence>
<evidence type="ECO:0000256" key="5">
    <source>
        <dbReference type="ARBA" id="ARBA00020164"/>
    </source>
</evidence>
<evidence type="ECO:0000313" key="10">
    <source>
        <dbReference type="EMBL" id="NKZ24907.1"/>
    </source>
</evidence>
<dbReference type="InterPro" id="IPR005128">
    <property type="entry name" value="Acetolactate_a_deCO2ase"/>
</dbReference>
<evidence type="ECO:0000256" key="8">
    <source>
        <dbReference type="ARBA" id="ARBA00023239"/>
    </source>
</evidence>
<dbReference type="CDD" id="cd17299">
    <property type="entry name" value="acetolactate_decarboxylase"/>
    <property type="match status" value="1"/>
</dbReference>
<evidence type="ECO:0000256" key="6">
    <source>
        <dbReference type="ARBA" id="ARBA00022793"/>
    </source>
</evidence>
<dbReference type="PANTHER" id="PTHR35524:SF1">
    <property type="entry name" value="ALPHA-ACETOLACTATE DECARBOXYLASE"/>
    <property type="match status" value="1"/>
</dbReference>
<dbReference type="RefSeq" id="WP_168722702.1">
    <property type="nucleotide sequence ID" value="NZ_JAAXPN010000011.1"/>
</dbReference>
<comment type="pathway">
    <text evidence="2 9">Polyol metabolism; (R,R)-butane-2,3-diol biosynthesis; (R,R)-butane-2,3-diol from pyruvate: step 2/3.</text>
</comment>
<keyword evidence="6 9" id="KW-0210">Decarboxylase</keyword>
<comment type="catalytic activity">
    <reaction evidence="1 9">
        <text>(2S)-2-acetolactate + H(+) = (R)-acetoin + CO2</text>
        <dbReference type="Rhea" id="RHEA:21580"/>
        <dbReference type="ChEBI" id="CHEBI:15378"/>
        <dbReference type="ChEBI" id="CHEBI:15686"/>
        <dbReference type="ChEBI" id="CHEBI:16526"/>
        <dbReference type="ChEBI" id="CHEBI:58476"/>
        <dbReference type="EC" id="4.1.1.5"/>
    </reaction>
</comment>
<dbReference type="AlphaFoldDB" id="A0A7X6N426"/>
<name>A0A7X6N426_9LACO</name>
<sequence length="239" mass="26346">MSNLFEHSTIEVLIAAKLDGTITLEELLKHGNYGLGTFTGLDGEVIILDNDVYQVDQTGTVNHITDMSTTLPFASVHTPSINEQPLKLAKADFTLLNQAFATEKNLKNVFAAIKLHGTFNAVKVRVAPKQEKPYPSLLAVTKNQPIFDTKDVTGTIIGYYAPELFGNVTAAGWHLHFLSDDHQFGGHLLSFVGTDLEGSFEVFDGLEQHFPISDPEFRNHEIDLTTLKAAIEESEGFQD</sequence>
<dbReference type="EC" id="4.1.1.5" evidence="4 9"/>
<dbReference type="NCBIfam" id="TIGR01252">
    <property type="entry name" value="acetolac_decarb"/>
    <property type="match status" value="1"/>
</dbReference>
<dbReference type="GO" id="GO:0045151">
    <property type="term" value="P:acetoin biosynthetic process"/>
    <property type="evidence" value="ECO:0007669"/>
    <property type="project" value="UniProtKB-UniRule"/>
</dbReference>
<gene>
    <name evidence="10" type="primary">budA</name>
    <name evidence="10" type="ORF">HF964_08905</name>
</gene>
<accession>A0A7X6N426</accession>
<organism evidence="10 11">
    <name type="scientific">Periweissella fabalis</name>
    <dbReference type="NCBI Taxonomy" id="1070421"/>
    <lineage>
        <taxon>Bacteria</taxon>
        <taxon>Bacillati</taxon>
        <taxon>Bacillota</taxon>
        <taxon>Bacilli</taxon>
        <taxon>Lactobacillales</taxon>
        <taxon>Lactobacillaceae</taxon>
        <taxon>Periweissella</taxon>
    </lineage>
</organism>
<dbReference type="PANTHER" id="PTHR35524">
    <property type="entry name" value="ALPHA-ACETOLACTATE DECARBOXYLASE"/>
    <property type="match status" value="1"/>
</dbReference>
<dbReference type="PIRSF" id="PIRSF001332">
    <property type="entry name" value="Acetolac_decarb"/>
    <property type="match status" value="1"/>
</dbReference>
<comment type="similarity">
    <text evidence="3 9">Belongs to the alpha-acetolactate decarboxylase family.</text>
</comment>
<proteinExistence type="inferred from homology"/>
<protein>
    <recommendedName>
        <fullName evidence="5 9">Alpha-acetolactate decarboxylase</fullName>
        <ecNumber evidence="4 9">4.1.1.5</ecNumber>
    </recommendedName>
</protein>
<keyword evidence="11" id="KW-1185">Reference proteome</keyword>
<evidence type="ECO:0000256" key="3">
    <source>
        <dbReference type="ARBA" id="ARBA00007106"/>
    </source>
</evidence>
<evidence type="ECO:0000256" key="9">
    <source>
        <dbReference type="PIRNR" id="PIRNR001332"/>
    </source>
</evidence>
<reference evidence="10 11" key="1">
    <citation type="submission" date="2020-04" db="EMBL/GenBank/DDBJ databases">
        <title>MicrobeNet Type strains.</title>
        <authorList>
            <person name="Nicholson A.C."/>
        </authorList>
    </citation>
    <scope>NUCLEOTIDE SEQUENCE [LARGE SCALE GENOMIC DNA]</scope>
    <source>
        <strain evidence="10 11">CCUG 61472</strain>
    </source>
</reference>
<evidence type="ECO:0000313" key="11">
    <source>
        <dbReference type="Proteomes" id="UP000549765"/>
    </source>
</evidence>
<evidence type="ECO:0000256" key="2">
    <source>
        <dbReference type="ARBA" id="ARBA00005170"/>
    </source>
</evidence>
<dbReference type="Gene3D" id="3.30.1330.80">
    <property type="entry name" value="Hypothetical protein, similar to alpha- acetolactate decarboxylase, domain 2"/>
    <property type="match status" value="2"/>
</dbReference>
<dbReference type="GO" id="GO:0047605">
    <property type="term" value="F:acetolactate decarboxylase activity"/>
    <property type="evidence" value="ECO:0007669"/>
    <property type="project" value="UniProtKB-UniRule"/>
</dbReference>